<evidence type="ECO:0000313" key="2">
    <source>
        <dbReference type="EMBL" id="TVY66815.1"/>
    </source>
</evidence>
<feature type="compositionally biased region" description="Basic and acidic residues" evidence="1">
    <location>
        <begin position="471"/>
        <end position="480"/>
    </location>
</feature>
<dbReference type="PANTHER" id="PTHR38166:SF1">
    <property type="entry name" value="C2H2-TYPE DOMAIN-CONTAINING PROTEIN"/>
    <property type="match status" value="1"/>
</dbReference>
<accession>A0A559L274</accession>
<feature type="compositionally biased region" description="Basic residues" evidence="1">
    <location>
        <begin position="444"/>
        <end position="460"/>
    </location>
</feature>
<dbReference type="AlphaFoldDB" id="A0A559L274"/>
<name>A0A559L274_FUSOC</name>
<organism evidence="2 3">
    <name type="scientific">Fusarium oxysporum f. sp. cubense</name>
    <dbReference type="NCBI Taxonomy" id="61366"/>
    <lineage>
        <taxon>Eukaryota</taxon>
        <taxon>Fungi</taxon>
        <taxon>Dikarya</taxon>
        <taxon>Ascomycota</taxon>
        <taxon>Pezizomycotina</taxon>
        <taxon>Sordariomycetes</taxon>
        <taxon>Hypocreomycetidae</taxon>
        <taxon>Hypocreales</taxon>
        <taxon>Nectriaceae</taxon>
        <taxon>Fusarium</taxon>
        <taxon>Fusarium oxysporum species complex</taxon>
    </lineage>
</organism>
<feature type="compositionally biased region" description="Low complexity" evidence="1">
    <location>
        <begin position="426"/>
        <end position="443"/>
    </location>
</feature>
<comment type="caution">
    <text evidence="2">The sequence shown here is derived from an EMBL/GenBank/DDBJ whole genome shotgun (WGS) entry which is preliminary data.</text>
</comment>
<dbReference type="Proteomes" id="UP000320707">
    <property type="component" value="Unassembled WGS sequence"/>
</dbReference>
<evidence type="ECO:0000313" key="3">
    <source>
        <dbReference type="Proteomes" id="UP000320707"/>
    </source>
</evidence>
<feature type="region of interest" description="Disordered" evidence="1">
    <location>
        <begin position="366"/>
        <end position="393"/>
    </location>
</feature>
<proteinExistence type="predicted"/>
<sequence>MEHRPLPHHPPAIRRYLNEIESSPYAPIIGAKEPDREQHYIDSHKSQLRTVRQDVSRREPSQAHQLPFLCVFHFAGCSQKFENKWDWKDHVVSHHLALDRVFWECTEGDCAHSKGTLEQCESLQTNGPSDQDELSHPGRHFANTHGFRTHLLGHHRPTKPNITLSTDKKRKYVWVSDTEVQWLLDRQYSSMRMVCGLPQGLGCPMPQCSVRFTGPRAWDQRLNHAAEHFLASPQCLDVFGGERDAELLQWASSNAVGILEKTPNACIQQHDCDKSVADSGYSSMPGMPRHQNMSQHGDSSPVVPSKIPEWSDATFRHSSMEELYSSAIPRCIGGWVQDHEYPAPLIDEETIPSAYQSFKEMFSHHECTEDHHTLDTSQDSDSGDESDETPDHNPETAVVMQWFHGWLRQWLAPLTQERPNGNGGRQSTASQSQNSTSTSSSSTQKKKGTSRPRRLPKRKRANNDDDDGNEESSKSQRIDRDSEIRMFACPYFKRNPRKYGQPKWKSCAHPGYRDIHRVKEHMYRRHSLPEYQCRRCRVDLKTSDALEAHLQQLRACIPCIGAQDGLSQDQVKKMRSKKGTGKNKDEVERWNDVYAIAFPHDQDTPSPYLYDTDQDKNLREFNICHEYSRFLMRQLPPLVWGHLNTVGCPLPETIQDGIEQYVKGLVPQLQSSFLEEIGVAVSDNNGRLDVASATNDAASFVESTTTRHASEDSATTLQQDSTSDYPTAMLPKGSTSEEAMSMFPTVNRSAELTTTMPGNTSEDFTTMPPDGQAIMYPACQPFQPTIADWQVFYQQLGLDPSLALGFGGINTS</sequence>
<feature type="region of interest" description="Disordered" evidence="1">
    <location>
        <begin position="415"/>
        <end position="480"/>
    </location>
</feature>
<protein>
    <recommendedName>
        <fullName evidence="4">C2H2-type domain-containing protein</fullName>
    </recommendedName>
</protein>
<evidence type="ECO:0000256" key="1">
    <source>
        <dbReference type="SAM" id="MobiDB-lite"/>
    </source>
</evidence>
<reference evidence="2 3" key="1">
    <citation type="journal article" date="2019" name="Microbiol. Resour. Announc.">
        <title>High-quality draft genome sequence of Fusarium oxysporum f. sp. cubense strain 160527, a causal agent of Panama disease.</title>
        <authorList>
            <person name="Asai S."/>
            <person name="Ayukawa Y."/>
            <person name="Gan P."/>
            <person name="Masuda S."/>
            <person name="Komatsu K."/>
            <person name="Shirasu K."/>
            <person name="Arie T."/>
        </authorList>
    </citation>
    <scope>NUCLEOTIDE SEQUENCE [LARGE SCALE GENOMIC DNA]</scope>
    <source>
        <strain evidence="2 3">160527</strain>
    </source>
</reference>
<evidence type="ECO:0008006" key="4">
    <source>
        <dbReference type="Google" id="ProtNLM"/>
    </source>
</evidence>
<dbReference type="PANTHER" id="PTHR38166">
    <property type="entry name" value="C2H2-TYPE DOMAIN-CONTAINING PROTEIN-RELATED"/>
    <property type="match status" value="1"/>
</dbReference>
<dbReference type="EMBL" id="SRMI01000007">
    <property type="protein sequence ID" value="TVY66815.1"/>
    <property type="molecule type" value="Genomic_DNA"/>
</dbReference>
<feature type="region of interest" description="Disordered" evidence="1">
    <location>
        <begin position="704"/>
        <end position="723"/>
    </location>
</feature>
<feature type="region of interest" description="Disordered" evidence="1">
    <location>
        <begin position="277"/>
        <end position="303"/>
    </location>
</feature>
<gene>
    <name evidence="2" type="ORF">Focb16_v010018</name>
</gene>